<evidence type="ECO:0000256" key="2">
    <source>
        <dbReference type="ARBA" id="ARBA00022676"/>
    </source>
</evidence>
<keyword evidence="5" id="KW-0448">Lipopolysaccharide biosynthesis</keyword>
<evidence type="ECO:0000256" key="3">
    <source>
        <dbReference type="ARBA" id="ARBA00022679"/>
    </source>
</evidence>
<evidence type="ECO:0000256" key="8">
    <source>
        <dbReference type="SAM" id="Phobius"/>
    </source>
</evidence>
<feature type="domain" description="Glycosyltransferase 2-like" evidence="9">
    <location>
        <begin position="4"/>
        <end position="132"/>
    </location>
</feature>
<reference evidence="10" key="1">
    <citation type="submission" date="2023-11" db="EMBL/GenBank/DDBJ databases">
        <title>Identification and selenium tolerance of Delftia acidovorans R3-25.</title>
        <authorList>
            <person name="Zhang S."/>
            <person name="Liu Y."/>
            <person name="Guo Y."/>
        </authorList>
    </citation>
    <scope>NUCLEOTIDE SEQUENCE</scope>
    <source>
        <strain evidence="10">R3-25</strain>
    </source>
</reference>
<feature type="transmembrane region" description="Helical" evidence="8">
    <location>
        <begin position="225"/>
        <end position="248"/>
    </location>
</feature>
<keyword evidence="7 8" id="KW-0472">Membrane</keyword>
<dbReference type="Gene3D" id="3.90.550.10">
    <property type="entry name" value="Spore Coat Polysaccharide Biosynthesis Protein SpsA, Chain A"/>
    <property type="match status" value="1"/>
</dbReference>
<dbReference type="PANTHER" id="PTHR48090:SF3">
    <property type="entry name" value="UNDECAPRENYL-PHOSPHATE 4-DEOXY-4-FORMAMIDO-L-ARABINOSE TRANSFERASE"/>
    <property type="match status" value="1"/>
</dbReference>
<evidence type="ECO:0000256" key="1">
    <source>
        <dbReference type="ARBA" id="ARBA00022475"/>
    </source>
</evidence>
<dbReference type="InterPro" id="IPR029044">
    <property type="entry name" value="Nucleotide-diphossugar_trans"/>
</dbReference>
<dbReference type="RefSeq" id="WP_319074878.1">
    <property type="nucleotide sequence ID" value="NZ_JAWWMZ010000007.1"/>
</dbReference>
<evidence type="ECO:0000313" key="11">
    <source>
        <dbReference type="Proteomes" id="UP001287445"/>
    </source>
</evidence>
<dbReference type="EC" id="2.4.-.-" evidence="10"/>
<keyword evidence="2 10" id="KW-0328">Glycosyltransferase</keyword>
<dbReference type="EMBL" id="JAWWMZ010000007">
    <property type="protein sequence ID" value="MDX4955520.1"/>
    <property type="molecule type" value="Genomic_DNA"/>
</dbReference>
<dbReference type="PANTHER" id="PTHR48090">
    <property type="entry name" value="UNDECAPRENYL-PHOSPHATE 4-DEOXY-4-FORMAMIDO-L-ARABINOSE TRANSFERASE-RELATED"/>
    <property type="match status" value="1"/>
</dbReference>
<evidence type="ECO:0000256" key="7">
    <source>
        <dbReference type="ARBA" id="ARBA00023136"/>
    </source>
</evidence>
<dbReference type="GO" id="GO:0005886">
    <property type="term" value="C:plasma membrane"/>
    <property type="evidence" value="ECO:0007669"/>
    <property type="project" value="TreeGrafter"/>
</dbReference>
<dbReference type="InterPro" id="IPR001173">
    <property type="entry name" value="Glyco_trans_2-like"/>
</dbReference>
<keyword evidence="6 8" id="KW-1133">Transmembrane helix</keyword>
<evidence type="ECO:0000256" key="6">
    <source>
        <dbReference type="ARBA" id="ARBA00022989"/>
    </source>
</evidence>
<keyword evidence="3 10" id="KW-0808">Transferase</keyword>
<keyword evidence="1" id="KW-1003">Cell membrane</keyword>
<sequence length="308" mass="34020">MNISVVIPCFRSQSTIKGLYSRLVTTMESLTDDFEILFIEDCGGDNTWDLISELAANDSRVHGIKLARNYGQHNALLCGIRAARGEVIVTIDDDLQNPPEEIYKLLEKLDQGFDVVYGSPARETHGLLRDAASKITKIALQSSMGVESASKVSAFRAFRTHLRNAFASYQSPAVNIEVLLTWGTTRFSSVVVRQDERTQGESGYSLKKLITHAINMMTGFSTLPLQIASVLGLMFGVIGILILIYVVARYMLYGSAVPGFSFLASIIAIFSGVQLFALGVIGEYLARMHFRSMERPPYVTQLRTESSN</sequence>
<dbReference type="CDD" id="cd04187">
    <property type="entry name" value="DPM1_like_bac"/>
    <property type="match status" value="1"/>
</dbReference>
<evidence type="ECO:0000256" key="4">
    <source>
        <dbReference type="ARBA" id="ARBA00022692"/>
    </source>
</evidence>
<organism evidence="10 11">
    <name type="scientific">Delftia acidovorans</name>
    <name type="common">Pseudomonas acidovorans</name>
    <name type="synonym">Comamonas acidovorans</name>
    <dbReference type="NCBI Taxonomy" id="80866"/>
    <lineage>
        <taxon>Bacteria</taxon>
        <taxon>Pseudomonadati</taxon>
        <taxon>Pseudomonadota</taxon>
        <taxon>Betaproteobacteria</taxon>
        <taxon>Burkholderiales</taxon>
        <taxon>Comamonadaceae</taxon>
        <taxon>Delftia</taxon>
    </lineage>
</organism>
<proteinExistence type="predicted"/>
<dbReference type="GO" id="GO:0099621">
    <property type="term" value="F:undecaprenyl-phosphate 4-deoxy-4-formamido-L-arabinose transferase activity"/>
    <property type="evidence" value="ECO:0007669"/>
    <property type="project" value="TreeGrafter"/>
</dbReference>
<evidence type="ECO:0000259" key="9">
    <source>
        <dbReference type="Pfam" id="PF00535"/>
    </source>
</evidence>
<dbReference type="Proteomes" id="UP001287445">
    <property type="component" value="Unassembled WGS sequence"/>
</dbReference>
<dbReference type="SUPFAM" id="SSF53448">
    <property type="entry name" value="Nucleotide-diphospho-sugar transferases"/>
    <property type="match status" value="1"/>
</dbReference>
<dbReference type="GO" id="GO:0009103">
    <property type="term" value="P:lipopolysaccharide biosynthetic process"/>
    <property type="evidence" value="ECO:0007669"/>
    <property type="project" value="UniProtKB-KW"/>
</dbReference>
<keyword evidence="4 8" id="KW-0812">Transmembrane</keyword>
<name>A0AAJ2R031_DELAC</name>
<comment type="caution">
    <text evidence="10">The sequence shown here is derived from an EMBL/GenBank/DDBJ whole genome shotgun (WGS) entry which is preliminary data.</text>
</comment>
<evidence type="ECO:0000256" key="5">
    <source>
        <dbReference type="ARBA" id="ARBA00022985"/>
    </source>
</evidence>
<accession>A0AAJ2R031</accession>
<dbReference type="AlphaFoldDB" id="A0AAJ2R031"/>
<evidence type="ECO:0000313" key="10">
    <source>
        <dbReference type="EMBL" id="MDX4955520.1"/>
    </source>
</evidence>
<protein>
    <submittedName>
        <fullName evidence="10">Glycosyltransferase family 2 protein</fullName>
        <ecNumber evidence="10">2.4.-.-</ecNumber>
    </submittedName>
</protein>
<dbReference type="InterPro" id="IPR050256">
    <property type="entry name" value="Glycosyltransferase_2"/>
</dbReference>
<gene>
    <name evidence="10" type="ORF">SGN30_19060</name>
</gene>
<dbReference type="Pfam" id="PF00535">
    <property type="entry name" value="Glycos_transf_2"/>
    <property type="match status" value="1"/>
</dbReference>
<feature type="transmembrane region" description="Helical" evidence="8">
    <location>
        <begin position="260"/>
        <end position="286"/>
    </location>
</feature>